<feature type="region of interest" description="Disordered" evidence="10">
    <location>
        <begin position="1"/>
        <end position="22"/>
    </location>
</feature>
<keyword evidence="7 11" id="KW-1133">Transmembrane helix</keyword>
<evidence type="ECO:0000256" key="1">
    <source>
        <dbReference type="ARBA" id="ARBA00004429"/>
    </source>
</evidence>
<feature type="domain" description="ABC transmembrane type-1" evidence="13">
    <location>
        <begin position="76"/>
        <end position="356"/>
    </location>
</feature>
<feature type="transmembrane region" description="Helical" evidence="11">
    <location>
        <begin position="306"/>
        <end position="327"/>
    </location>
</feature>
<dbReference type="GO" id="GO:0005886">
    <property type="term" value="C:plasma membrane"/>
    <property type="evidence" value="ECO:0007669"/>
    <property type="project" value="UniProtKB-SubCell"/>
</dbReference>
<evidence type="ECO:0000313" key="14">
    <source>
        <dbReference type="EMBL" id="MBF4807845.1"/>
    </source>
</evidence>
<protein>
    <submittedName>
        <fullName evidence="14">ABC transporter ATP-binding protein</fullName>
    </submittedName>
</protein>
<keyword evidence="8 11" id="KW-0472">Membrane</keyword>
<comment type="similarity">
    <text evidence="9">Belongs to the ABC transporter superfamily. Siderophore-Fe(3+) uptake transporter (SIUT) (TC 3.A.1.21) family.</text>
</comment>
<comment type="caution">
    <text evidence="14">The sequence shown here is derived from an EMBL/GenBank/DDBJ whole genome shotgun (WGS) entry which is preliminary data.</text>
</comment>
<keyword evidence="3" id="KW-1003">Cell membrane</keyword>
<keyword evidence="5" id="KW-0547">Nucleotide-binding</keyword>
<dbReference type="Proteomes" id="UP000698335">
    <property type="component" value="Unassembled WGS sequence"/>
</dbReference>
<dbReference type="Gene3D" id="1.20.1560.10">
    <property type="entry name" value="ABC transporter type 1, transmembrane domain"/>
    <property type="match status" value="1"/>
</dbReference>
<dbReference type="PROSITE" id="PS50929">
    <property type="entry name" value="ABC_TM1F"/>
    <property type="match status" value="1"/>
</dbReference>
<dbReference type="InterPro" id="IPR003593">
    <property type="entry name" value="AAA+_ATPase"/>
</dbReference>
<dbReference type="PANTHER" id="PTHR43394:SF1">
    <property type="entry name" value="ATP-BINDING CASSETTE SUB-FAMILY B MEMBER 10, MITOCHONDRIAL"/>
    <property type="match status" value="1"/>
</dbReference>
<dbReference type="SUPFAM" id="SSF90123">
    <property type="entry name" value="ABC transporter transmembrane region"/>
    <property type="match status" value="1"/>
</dbReference>
<feature type="transmembrane region" description="Helical" evidence="11">
    <location>
        <begin position="197"/>
        <end position="217"/>
    </location>
</feature>
<dbReference type="EMBL" id="JABZGW010000147">
    <property type="protein sequence ID" value="MBF4807845.1"/>
    <property type="molecule type" value="Genomic_DNA"/>
</dbReference>
<evidence type="ECO:0000256" key="4">
    <source>
        <dbReference type="ARBA" id="ARBA00022692"/>
    </source>
</evidence>
<dbReference type="InterPro" id="IPR003439">
    <property type="entry name" value="ABC_transporter-like_ATP-bd"/>
</dbReference>
<reference evidence="14" key="1">
    <citation type="submission" date="2020-04" db="EMBL/GenBank/DDBJ databases">
        <title>Deep metagenomics examines the oral microbiome during advanced dental caries in children, revealing novel taxa and co-occurrences with host molecules.</title>
        <authorList>
            <person name="Baker J.L."/>
            <person name="Morton J.T."/>
            <person name="Dinis M."/>
            <person name="Alvarez R."/>
            <person name="Tran N.C."/>
            <person name="Knight R."/>
            <person name="Edlund A."/>
        </authorList>
    </citation>
    <scope>NUCLEOTIDE SEQUENCE</scope>
    <source>
        <strain evidence="14">JCVI_38_bin.5</strain>
    </source>
</reference>
<feature type="transmembrane region" description="Helical" evidence="11">
    <location>
        <begin position="110"/>
        <end position="132"/>
    </location>
</feature>
<keyword evidence="2" id="KW-0813">Transport</keyword>
<dbReference type="InterPro" id="IPR011527">
    <property type="entry name" value="ABC1_TM_dom"/>
</dbReference>
<name>A0A930YPT3_9ACTN</name>
<accession>A0A930YPT3</accession>
<evidence type="ECO:0000256" key="6">
    <source>
        <dbReference type="ARBA" id="ARBA00022840"/>
    </source>
</evidence>
<dbReference type="GO" id="GO:0015421">
    <property type="term" value="F:ABC-type oligopeptide transporter activity"/>
    <property type="evidence" value="ECO:0007669"/>
    <property type="project" value="TreeGrafter"/>
</dbReference>
<dbReference type="AlphaFoldDB" id="A0A930YPT3"/>
<evidence type="ECO:0000256" key="3">
    <source>
        <dbReference type="ARBA" id="ARBA00022475"/>
    </source>
</evidence>
<dbReference type="InterPro" id="IPR017871">
    <property type="entry name" value="ABC_transporter-like_CS"/>
</dbReference>
<evidence type="ECO:0000256" key="2">
    <source>
        <dbReference type="ARBA" id="ARBA00022448"/>
    </source>
</evidence>
<evidence type="ECO:0000256" key="10">
    <source>
        <dbReference type="SAM" id="MobiDB-lite"/>
    </source>
</evidence>
<keyword evidence="4 11" id="KW-0812">Transmembrane</keyword>
<evidence type="ECO:0000259" key="13">
    <source>
        <dbReference type="PROSITE" id="PS50929"/>
    </source>
</evidence>
<dbReference type="Pfam" id="PF00005">
    <property type="entry name" value="ABC_tran"/>
    <property type="match status" value="1"/>
</dbReference>
<evidence type="ECO:0000256" key="5">
    <source>
        <dbReference type="ARBA" id="ARBA00022741"/>
    </source>
</evidence>
<evidence type="ECO:0000256" key="7">
    <source>
        <dbReference type="ARBA" id="ARBA00022989"/>
    </source>
</evidence>
<organism evidence="14 15">
    <name type="scientific">Lancefieldella rimae</name>
    <dbReference type="NCBI Taxonomy" id="1383"/>
    <lineage>
        <taxon>Bacteria</taxon>
        <taxon>Bacillati</taxon>
        <taxon>Actinomycetota</taxon>
        <taxon>Coriobacteriia</taxon>
        <taxon>Coriobacteriales</taxon>
        <taxon>Atopobiaceae</taxon>
        <taxon>Lancefieldella</taxon>
    </lineage>
</organism>
<dbReference type="InterPro" id="IPR036640">
    <property type="entry name" value="ABC1_TM_sf"/>
</dbReference>
<dbReference type="SMART" id="SM00382">
    <property type="entry name" value="AAA"/>
    <property type="match status" value="1"/>
</dbReference>
<evidence type="ECO:0000313" key="15">
    <source>
        <dbReference type="Proteomes" id="UP000698335"/>
    </source>
</evidence>
<evidence type="ECO:0000256" key="8">
    <source>
        <dbReference type="ARBA" id="ARBA00023136"/>
    </source>
</evidence>
<dbReference type="GO" id="GO:0016887">
    <property type="term" value="F:ATP hydrolysis activity"/>
    <property type="evidence" value="ECO:0007669"/>
    <property type="project" value="InterPro"/>
</dbReference>
<feature type="domain" description="ABC transporter" evidence="12">
    <location>
        <begin position="389"/>
        <end position="623"/>
    </location>
</feature>
<dbReference type="Pfam" id="PF00664">
    <property type="entry name" value="ABC_membrane"/>
    <property type="match status" value="1"/>
</dbReference>
<feature type="transmembrane region" description="Helical" evidence="11">
    <location>
        <begin position="333"/>
        <end position="353"/>
    </location>
</feature>
<sequence length="661" mass="70150">MSKDTSYRAGASSAEKNGGTGTAAAATGATVVTGGVTAANIAATGANAATEKGVALSDIKVLASHFGAYRADFIKSGLCVFAESVLELFIPFLMARIVDEGIMHGNLQTVFVNGIAMVAFALLAMGAGIGYARFSARAAMGLGARLREDEFACMQGFAFANLDRFDTSSLVTRLTSDVTIIQNAIAMGTRPFMRGPIMLIMGVFLACVMSPELAFVYFAVLPFLALCLFFIVTRVSPLYQALQGSMDKINEVLQEDFAAIRAIKAYVREGFVSNRFATVNAAYAKTATRTFGTSVMNVPAFQTAMYVANVAILLFGGRMIMAGTLGVGELTGFMSYVLLIMNSLMMISGVFLLTARAITSVHRIGEILSEIPAIKSPQDGLTKVPDGSIAFKDVSFKYSFDAKEDVLEDITLSFTSGSTIGILGGTGSGKTTLVQLIARLYDATTGTVEVGGHDVRAYDLASLRDAVAVVLQKNVLFSGTVRDNLCWGNPQATDEELLEVCKIACVDEFLDRIGGLDGDLGQGGVNVSGGQKQRLCIARALLKHPQVLIFDDSTSAVDTATDAKIRSGLASLKGTTKIIIAQRVNSVMEADQIVVLDNGRVHMTGTHAELLAQSPIYRELYESQVHGSDSQSHDSAQDLVSGEKNDVLPASVIAEEEVHHG</sequence>
<dbReference type="PROSITE" id="PS00211">
    <property type="entry name" value="ABC_TRANSPORTER_1"/>
    <property type="match status" value="1"/>
</dbReference>
<evidence type="ECO:0000259" key="12">
    <source>
        <dbReference type="PROSITE" id="PS50893"/>
    </source>
</evidence>
<feature type="transmembrane region" description="Helical" evidence="11">
    <location>
        <begin position="78"/>
        <end position="98"/>
    </location>
</feature>
<dbReference type="InterPro" id="IPR039421">
    <property type="entry name" value="Type_1_exporter"/>
</dbReference>
<comment type="subcellular location">
    <subcellularLocation>
        <location evidence="1">Cell inner membrane</location>
        <topology evidence="1">Multi-pass membrane protein</topology>
    </subcellularLocation>
</comment>
<keyword evidence="6 14" id="KW-0067">ATP-binding</keyword>
<dbReference type="InterPro" id="IPR027417">
    <property type="entry name" value="P-loop_NTPase"/>
</dbReference>
<proteinExistence type="inferred from homology"/>
<evidence type="ECO:0000256" key="9">
    <source>
        <dbReference type="ARBA" id="ARBA00023455"/>
    </source>
</evidence>
<gene>
    <name evidence="14" type="ORF">HXK26_04035</name>
</gene>
<dbReference type="FunFam" id="3.40.50.300:FF:000221">
    <property type="entry name" value="Multidrug ABC transporter ATP-binding protein"/>
    <property type="match status" value="1"/>
</dbReference>
<dbReference type="GO" id="GO:0005524">
    <property type="term" value="F:ATP binding"/>
    <property type="evidence" value="ECO:0007669"/>
    <property type="project" value="UniProtKB-KW"/>
</dbReference>
<dbReference type="CDD" id="cd18548">
    <property type="entry name" value="ABC_6TM_Tm287_like"/>
    <property type="match status" value="1"/>
</dbReference>
<dbReference type="SUPFAM" id="SSF52540">
    <property type="entry name" value="P-loop containing nucleoside triphosphate hydrolases"/>
    <property type="match status" value="1"/>
</dbReference>
<dbReference type="PANTHER" id="PTHR43394">
    <property type="entry name" value="ATP-DEPENDENT PERMEASE MDL1, MITOCHONDRIAL"/>
    <property type="match status" value="1"/>
</dbReference>
<dbReference type="Gene3D" id="3.40.50.300">
    <property type="entry name" value="P-loop containing nucleotide triphosphate hydrolases"/>
    <property type="match status" value="1"/>
</dbReference>
<evidence type="ECO:0000256" key="11">
    <source>
        <dbReference type="SAM" id="Phobius"/>
    </source>
</evidence>
<dbReference type="PROSITE" id="PS50893">
    <property type="entry name" value="ABC_TRANSPORTER_2"/>
    <property type="match status" value="1"/>
</dbReference>